<feature type="region of interest" description="Disordered" evidence="1">
    <location>
        <begin position="33"/>
        <end position="61"/>
    </location>
</feature>
<keyword evidence="3" id="KW-1185">Reference proteome</keyword>
<evidence type="ECO:0000313" key="2">
    <source>
        <dbReference type="EMBL" id="MFC1848716.1"/>
    </source>
</evidence>
<proteinExistence type="predicted"/>
<dbReference type="InterPro" id="IPR013320">
    <property type="entry name" value="ConA-like_dom_sf"/>
</dbReference>
<evidence type="ECO:0008006" key="4">
    <source>
        <dbReference type="Google" id="ProtNLM"/>
    </source>
</evidence>
<comment type="caution">
    <text evidence="2">The sequence shown here is derived from an EMBL/GenBank/DDBJ whole genome shotgun (WGS) entry which is preliminary data.</text>
</comment>
<protein>
    <recommendedName>
        <fullName evidence="4">GH16 domain-containing protein</fullName>
    </recommendedName>
</protein>
<dbReference type="SUPFAM" id="SSF49899">
    <property type="entry name" value="Concanavalin A-like lectins/glucanases"/>
    <property type="match status" value="1"/>
</dbReference>
<dbReference type="EMBL" id="JBHPBY010000005">
    <property type="protein sequence ID" value="MFC1848716.1"/>
    <property type="molecule type" value="Genomic_DNA"/>
</dbReference>
<evidence type="ECO:0000256" key="1">
    <source>
        <dbReference type="SAM" id="MobiDB-lite"/>
    </source>
</evidence>
<evidence type="ECO:0000313" key="3">
    <source>
        <dbReference type="Proteomes" id="UP001594351"/>
    </source>
</evidence>
<reference evidence="2 3" key="1">
    <citation type="submission" date="2024-09" db="EMBL/GenBank/DDBJ databases">
        <title>Laminarin stimulates single cell rates of sulfate reduction while oxygen inhibits transcriptomic activity in coastal marine sediment.</title>
        <authorList>
            <person name="Lindsay M."/>
            <person name="Orcutt B."/>
            <person name="Emerson D."/>
            <person name="Stepanauskas R."/>
            <person name="D'Angelo T."/>
        </authorList>
    </citation>
    <scope>NUCLEOTIDE SEQUENCE [LARGE SCALE GENOMIC DNA]</scope>
    <source>
        <strain evidence="2">SAG AM-311-K15</strain>
    </source>
</reference>
<gene>
    <name evidence="2" type="ORF">ACFL27_00785</name>
</gene>
<accession>A0ABV6YRJ6</accession>
<sequence length="345" mass="37558">MRKLGIFLVLMAGLLIFSHTLFIGCTGDDDDDIPPENTATFTATSSTPINTPTPTITPTETASVDEPEITNVTFDGGSTANTIDFEHGGTAEIAFDLANTDSWTITSSLENTLDPASGTDSGHITVSYTADRNGQDTITITATGAGGEAEALIKLNIFNVTWIDDALDGSTTGTQTGDGVFVDGGGWYSTGGRILYTASSQITRGYFEAKMRGWTAPARNCDKSHPISGWEYPVIDIHYQPGSFWNWRIGSNYNPFKIFAASQALKTREDAEVGSNAAVNAKDEHLYRVEWRDGVVKFIFDGQLLYTFNLSRHVLQFFSIGRCDFYCVTDPAPIISDVKIVEFTQ</sequence>
<organism evidence="2 3">
    <name type="scientific">candidate division CSSED10-310 bacterium</name>
    <dbReference type="NCBI Taxonomy" id="2855610"/>
    <lineage>
        <taxon>Bacteria</taxon>
        <taxon>Bacteria division CSSED10-310</taxon>
    </lineage>
</organism>
<dbReference type="PROSITE" id="PS51257">
    <property type="entry name" value="PROKAR_LIPOPROTEIN"/>
    <property type="match status" value="1"/>
</dbReference>
<dbReference type="Gene3D" id="2.60.120.200">
    <property type="match status" value="1"/>
</dbReference>
<name>A0ABV6YRJ6_UNCC1</name>
<dbReference type="Proteomes" id="UP001594351">
    <property type="component" value="Unassembled WGS sequence"/>
</dbReference>
<feature type="compositionally biased region" description="Low complexity" evidence="1">
    <location>
        <begin position="42"/>
        <end position="61"/>
    </location>
</feature>